<reference evidence="2" key="1">
    <citation type="submission" date="2021-06" db="EMBL/GenBank/DDBJ databases">
        <title>Comparative genomics, transcriptomics and evolutionary studies reveal genomic signatures of adaptation to plant cell wall in hemibiotrophic fungi.</title>
        <authorList>
            <consortium name="DOE Joint Genome Institute"/>
            <person name="Baroncelli R."/>
            <person name="Diaz J.F."/>
            <person name="Benocci T."/>
            <person name="Peng M."/>
            <person name="Battaglia E."/>
            <person name="Haridas S."/>
            <person name="Andreopoulos W."/>
            <person name="Labutti K."/>
            <person name="Pangilinan J."/>
            <person name="Floch G.L."/>
            <person name="Makela M.R."/>
            <person name="Henrissat B."/>
            <person name="Grigoriev I.V."/>
            <person name="Crouch J.A."/>
            <person name="De Vries R.P."/>
            <person name="Sukno S.A."/>
            <person name="Thon M.R."/>
        </authorList>
    </citation>
    <scope>NUCLEOTIDE SEQUENCE</scope>
    <source>
        <strain evidence="2">MAFF235873</strain>
    </source>
</reference>
<proteinExistence type="predicted"/>
<feature type="compositionally biased region" description="Low complexity" evidence="1">
    <location>
        <begin position="672"/>
        <end position="687"/>
    </location>
</feature>
<evidence type="ECO:0000313" key="2">
    <source>
        <dbReference type="EMBL" id="KAK2033581.1"/>
    </source>
</evidence>
<sequence>MPPFTAVPKRVYLGIDWGSTAVRLYFYFPDEDIFEPLFNLKASSKNDESRYQSGSFGGYINISGDAPVYTGDEVPAALQIPAKLILGKARGIAENNPMLTEINRRQGDAEFERRCQNGLEEIVKTFADQVEKRCNKKNKPLDIVEIGLTIPAHWTLEEEHSYRELIKKDIYFMTEIEAFAQFFFSDPVNVDKYMSDMEDNYVLFLDFGGHSMNGCLFYVRRAEDEYVLMGVKKPFGVVGGSAQWEAAVGDFCTSKALPGGSKVTVKPEIRNRLQKKFREEIRMQECDCFTEIELRIKPPEGYEKGPDDIVSMISAFQSARFFNDAMNGPLKRAEFEIGELAKLTGRYEDVGLKVIVSGGTAKNDTVQGKLNGFCDDVRLNPPIFVHQNFGSNEAFNIAKGAAFAGPKRMELSEYMQNGAAFGIQMMQGSDNPYRQWDDTAFVVLVEKGRSWEFGRTYTTYLSGADRLKIICDPFWIPSSPRSTRLSCTKAYDVLDLLVPEEGTWEFSLSMTPDSKSLLLKQSMVPENGRHIQPPQTTVLEMEFRRSMGCFLVQVKKETGSFDCGVGLEKDNTFVALTGELEERLEKRVEEELARRPHLGASCVYARTSSGSRHNKRSSGDTIEGRARKRASGNAKRQGQQPLVRHPPACRRSNTPLPEPERESQELHDPGSDSRSSSYHPTSTSRESSGADSVASSYHSTATLGKSSEREEAELLADGRARKPPSGNAKPAGRLLPIKDPTARRRSNTRLPNSNQEAPELPDPGSGSRTSSYRPTSTSRESSGVASVASSYHSSLEDFILGIVGVGRDKFPQPRARL</sequence>
<feature type="compositionally biased region" description="Basic and acidic residues" evidence="1">
    <location>
        <begin position="658"/>
        <end position="671"/>
    </location>
</feature>
<keyword evidence="3" id="KW-1185">Reference proteome</keyword>
<accession>A0AAD9M402</accession>
<evidence type="ECO:0000313" key="3">
    <source>
        <dbReference type="Proteomes" id="UP001232148"/>
    </source>
</evidence>
<dbReference type="Proteomes" id="UP001232148">
    <property type="component" value="Unassembled WGS sequence"/>
</dbReference>
<gene>
    <name evidence="2" type="ORF">LX32DRAFT_725141</name>
</gene>
<comment type="caution">
    <text evidence="2">The sequence shown here is derived from an EMBL/GenBank/DDBJ whole genome shotgun (WGS) entry which is preliminary data.</text>
</comment>
<protein>
    <submittedName>
        <fullName evidence="2">Uncharacterized protein</fullName>
    </submittedName>
</protein>
<dbReference type="AlphaFoldDB" id="A0AAD9M402"/>
<feature type="compositionally biased region" description="Low complexity" evidence="1">
    <location>
        <begin position="765"/>
        <end position="782"/>
    </location>
</feature>
<organism evidence="2 3">
    <name type="scientific">Colletotrichum zoysiae</name>
    <dbReference type="NCBI Taxonomy" id="1216348"/>
    <lineage>
        <taxon>Eukaryota</taxon>
        <taxon>Fungi</taxon>
        <taxon>Dikarya</taxon>
        <taxon>Ascomycota</taxon>
        <taxon>Pezizomycotina</taxon>
        <taxon>Sordariomycetes</taxon>
        <taxon>Hypocreomycetidae</taxon>
        <taxon>Glomerellales</taxon>
        <taxon>Glomerellaceae</taxon>
        <taxon>Colletotrichum</taxon>
        <taxon>Colletotrichum graminicola species complex</taxon>
    </lineage>
</organism>
<feature type="compositionally biased region" description="Polar residues" evidence="1">
    <location>
        <begin position="689"/>
        <end position="705"/>
    </location>
</feature>
<evidence type="ECO:0000256" key="1">
    <source>
        <dbReference type="SAM" id="MobiDB-lite"/>
    </source>
</evidence>
<feature type="region of interest" description="Disordered" evidence="1">
    <location>
        <begin position="603"/>
        <end position="788"/>
    </location>
</feature>
<name>A0AAD9M402_9PEZI</name>
<dbReference type="EMBL" id="MU842821">
    <property type="protein sequence ID" value="KAK2033581.1"/>
    <property type="molecule type" value="Genomic_DNA"/>
</dbReference>